<sequence length="159" mass="16949">MHSGLTLEINNTDAEGRLVLADGVSFTSQTLNPDWIIDMATLTGAQSYATGNKHGGVLAPLEDVERMVIDAGKRAGEPVFPLLYAPEYVGVNIQFPSTVADMKNSVKDRSNVASSSAGHFIEEHIDSSCRSRGKWAHIDMAAPATVTGGCWRSPGTGPY</sequence>
<dbReference type="STRING" id="1344416.A0A139AZ56"/>
<dbReference type="Gene3D" id="3.40.630.10">
    <property type="entry name" value="Zn peptidases"/>
    <property type="match status" value="1"/>
</dbReference>
<evidence type="ECO:0000256" key="2">
    <source>
        <dbReference type="ARBA" id="ARBA00022438"/>
    </source>
</evidence>
<keyword evidence="3" id="KW-0645">Protease</keyword>
<dbReference type="Proteomes" id="UP000070544">
    <property type="component" value="Unassembled WGS sequence"/>
</dbReference>
<dbReference type="OrthoDB" id="412814at2759"/>
<proteinExistence type="inferred from homology"/>
<organism evidence="6 7">
    <name type="scientific">Gonapodya prolifera (strain JEL478)</name>
    <name type="common">Monoblepharis prolifera</name>
    <dbReference type="NCBI Taxonomy" id="1344416"/>
    <lineage>
        <taxon>Eukaryota</taxon>
        <taxon>Fungi</taxon>
        <taxon>Fungi incertae sedis</taxon>
        <taxon>Chytridiomycota</taxon>
        <taxon>Chytridiomycota incertae sedis</taxon>
        <taxon>Monoblepharidomycetes</taxon>
        <taxon>Monoblepharidales</taxon>
        <taxon>Gonapodyaceae</taxon>
        <taxon>Gonapodya</taxon>
    </lineage>
</organism>
<gene>
    <name evidence="6" type="ORF">M427DRAFT_50363</name>
</gene>
<evidence type="ECO:0000259" key="5">
    <source>
        <dbReference type="PROSITE" id="PS00631"/>
    </source>
</evidence>
<dbReference type="PANTHER" id="PTHR11963">
    <property type="entry name" value="LEUCINE AMINOPEPTIDASE-RELATED"/>
    <property type="match status" value="1"/>
</dbReference>
<comment type="similarity">
    <text evidence="1">Belongs to the peptidase M17 family.</text>
</comment>
<dbReference type="OMA" id="YWELERA"/>
<evidence type="ECO:0000256" key="1">
    <source>
        <dbReference type="ARBA" id="ARBA00009528"/>
    </source>
</evidence>
<reference evidence="6 7" key="1">
    <citation type="journal article" date="2015" name="Genome Biol. Evol.">
        <title>Phylogenomic analyses indicate that early fungi evolved digesting cell walls of algal ancestors of land plants.</title>
        <authorList>
            <person name="Chang Y."/>
            <person name="Wang S."/>
            <person name="Sekimoto S."/>
            <person name="Aerts A.L."/>
            <person name="Choi C."/>
            <person name="Clum A."/>
            <person name="LaButti K.M."/>
            <person name="Lindquist E.A."/>
            <person name="Yee Ngan C."/>
            <person name="Ohm R.A."/>
            <person name="Salamov A.A."/>
            <person name="Grigoriev I.V."/>
            <person name="Spatafora J.W."/>
            <person name="Berbee M.L."/>
        </authorList>
    </citation>
    <scope>NUCLEOTIDE SEQUENCE [LARGE SCALE GENOMIC DNA]</scope>
    <source>
        <strain evidence="6 7">JEL478</strain>
    </source>
</reference>
<accession>A0A139AZ56</accession>
<keyword evidence="4" id="KW-0378">Hydrolase</keyword>
<dbReference type="InterPro" id="IPR011356">
    <property type="entry name" value="Leucine_aapep/pepB"/>
</dbReference>
<evidence type="ECO:0000256" key="3">
    <source>
        <dbReference type="ARBA" id="ARBA00022670"/>
    </source>
</evidence>
<dbReference type="AlphaFoldDB" id="A0A139AZ56"/>
<dbReference type="GO" id="GO:0070006">
    <property type="term" value="F:metalloaminopeptidase activity"/>
    <property type="evidence" value="ECO:0007669"/>
    <property type="project" value="InterPro"/>
</dbReference>
<protein>
    <submittedName>
        <fullName evidence="6">Peptidase M17, leucyl aminopeptidase</fullName>
    </submittedName>
</protein>
<dbReference type="EMBL" id="KQ965731">
    <property type="protein sequence ID" value="KXS21997.1"/>
    <property type="molecule type" value="Genomic_DNA"/>
</dbReference>
<name>A0A139AZ56_GONPJ</name>
<dbReference type="PANTHER" id="PTHR11963:SF48">
    <property type="entry name" value="DIPEPTIDASE B, ISOFORM A"/>
    <property type="match status" value="1"/>
</dbReference>
<dbReference type="GO" id="GO:0005737">
    <property type="term" value="C:cytoplasm"/>
    <property type="evidence" value="ECO:0007669"/>
    <property type="project" value="InterPro"/>
</dbReference>
<evidence type="ECO:0000313" key="6">
    <source>
        <dbReference type="EMBL" id="KXS21997.1"/>
    </source>
</evidence>
<evidence type="ECO:0000256" key="4">
    <source>
        <dbReference type="ARBA" id="ARBA00022801"/>
    </source>
</evidence>
<dbReference type="Pfam" id="PF00883">
    <property type="entry name" value="Peptidase_M17"/>
    <property type="match status" value="1"/>
</dbReference>
<feature type="domain" description="Cytosol aminopeptidase" evidence="5">
    <location>
        <begin position="11"/>
        <end position="18"/>
    </location>
</feature>
<dbReference type="GO" id="GO:0006508">
    <property type="term" value="P:proteolysis"/>
    <property type="evidence" value="ECO:0007669"/>
    <property type="project" value="UniProtKB-KW"/>
</dbReference>
<dbReference type="PRINTS" id="PR00481">
    <property type="entry name" value="LAMNOPPTDASE"/>
</dbReference>
<dbReference type="SUPFAM" id="SSF53187">
    <property type="entry name" value="Zn-dependent exopeptidases"/>
    <property type="match status" value="1"/>
</dbReference>
<evidence type="ECO:0000313" key="7">
    <source>
        <dbReference type="Proteomes" id="UP000070544"/>
    </source>
</evidence>
<keyword evidence="2 6" id="KW-0031">Aminopeptidase</keyword>
<keyword evidence="7" id="KW-1185">Reference proteome</keyword>
<dbReference type="PROSITE" id="PS00631">
    <property type="entry name" value="CYTOSOL_AP"/>
    <property type="match status" value="1"/>
</dbReference>
<dbReference type="InterPro" id="IPR000819">
    <property type="entry name" value="Peptidase_M17_C"/>
</dbReference>
<dbReference type="GO" id="GO:0030145">
    <property type="term" value="F:manganese ion binding"/>
    <property type="evidence" value="ECO:0007669"/>
    <property type="project" value="InterPro"/>
</dbReference>